<keyword evidence="1" id="KW-0175">Coiled coil</keyword>
<proteinExistence type="predicted"/>
<protein>
    <submittedName>
        <fullName evidence="2">DUF4225 domain-containing protein</fullName>
    </submittedName>
</protein>
<accession>A0ABU4EIR5</accession>
<sequence length="278" mass="31940">MTAAALLYGFYDESERLRRIALLASSFFIEDKTIRMDYIKEIDDFINTLRVKITSSTSEFSDQNAILEEIRKERESTEKEYQRLRTGDYIKYIVTDIFEDQGVLKYAKIASGVVSGGFQTFSGYKLTKFGNGLNVKYFKSLGVTLMAHGINNTYEAISPLIHDGQSLSGPIRNIYRYLSSTLGYDSDRGDLFYSMGDISLTIYASLRMPVLIENPNRLVSRARFDKARTDRLFYFLNKDYNSKFLAASRAMKLYMVGNSGYKLYAEFKDGNYIHNNKH</sequence>
<organism evidence="2 3">
    <name type="scientific">Dickeya solani</name>
    <dbReference type="NCBI Taxonomy" id="1089444"/>
    <lineage>
        <taxon>Bacteria</taxon>
        <taxon>Pseudomonadati</taxon>
        <taxon>Pseudomonadota</taxon>
        <taxon>Gammaproteobacteria</taxon>
        <taxon>Enterobacterales</taxon>
        <taxon>Pectobacteriaceae</taxon>
        <taxon>Dickeya</taxon>
    </lineage>
</organism>
<evidence type="ECO:0000256" key="1">
    <source>
        <dbReference type="SAM" id="Coils"/>
    </source>
</evidence>
<name>A0ABU4EIR5_9GAMM</name>
<feature type="coiled-coil region" evidence="1">
    <location>
        <begin position="60"/>
        <end position="87"/>
    </location>
</feature>
<gene>
    <name evidence="2" type="ORF">RUJ08_17640</name>
</gene>
<comment type="caution">
    <text evidence="2">The sequence shown here is derived from an EMBL/GenBank/DDBJ whole genome shotgun (WGS) entry which is preliminary data.</text>
</comment>
<dbReference type="Pfam" id="PF13988">
    <property type="entry name" value="DUF4225"/>
    <property type="match status" value="1"/>
</dbReference>
<dbReference type="EMBL" id="JAWLLM010000018">
    <property type="protein sequence ID" value="MDV7043955.1"/>
    <property type="molecule type" value="Genomic_DNA"/>
</dbReference>
<dbReference type="Proteomes" id="UP001187868">
    <property type="component" value="Unassembled WGS sequence"/>
</dbReference>
<reference evidence="2 3" key="1">
    <citation type="submission" date="2023-10" db="EMBL/GenBank/DDBJ databases">
        <title>Clonality and diversity in the soft rot Dickeya solani phytopathogen.</title>
        <authorList>
            <person name="Pedron J."/>
            <person name="Van Gijisegem F."/>
            <person name="Portier P."/>
            <person name="Taghouti G."/>
        </authorList>
    </citation>
    <scope>NUCLEOTIDE SEQUENCE [LARGE SCALE GENOMIC DNA]</scope>
    <source>
        <strain evidence="2 3">FVG2-MFV017-A9</strain>
    </source>
</reference>
<dbReference type="RefSeq" id="WP_057084133.1">
    <property type="nucleotide sequence ID" value="NZ_CP104920.1"/>
</dbReference>
<evidence type="ECO:0000313" key="2">
    <source>
        <dbReference type="EMBL" id="MDV7043955.1"/>
    </source>
</evidence>
<dbReference type="InterPro" id="IPR025320">
    <property type="entry name" value="DUF4225"/>
</dbReference>
<evidence type="ECO:0000313" key="3">
    <source>
        <dbReference type="Proteomes" id="UP001187868"/>
    </source>
</evidence>
<keyword evidence="3" id="KW-1185">Reference proteome</keyword>